<evidence type="ECO:0008006" key="10">
    <source>
        <dbReference type="Google" id="ProtNLM"/>
    </source>
</evidence>
<dbReference type="PANTHER" id="PTHR36923:SF3">
    <property type="entry name" value="FERREDOXIN"/>
    <property type="match status" value="1"/>
</dbReference>
<evidence type="ECO:0000256" key="1">
    <source>
        <dbReference type="ARBA" id="ARBA00001927"/>
    </source>
</evidence>
<evidence type="ECO:0000256" key="3">
    <source>
        <dbReference type="ARBA" id="ARBA00022723"/>
    </source>
</evidence>
<dbReference type="RefSeq" id="WP_189111732.1">
    <property type="nucleotide sequence ID" value="NZ_BMMV01000038.1"/>
</dbReference>
<keyword evidence="4" id="KW-0249">Electron transport</keyword>
<keyword evidence="5" id="KW-0408">Iron</keyword>
<accession>A0ABQ2EZA1</accession>
<keyword evidence="6" id="KW-0411">Iron-sulfur</keyword>
<evidence type="ECO:0000256" key="6">
    <source>
        <dbReference type="ARBA" id="ARBA00023014"/>
    </source>
</evidence>
<dbReference type="InterPro" id="IPR051269">
    <property type="entry name" value="Fe-S_cluster_ET"/>
</dbReference>
<reference evidence="9" key="1">
    <citation type="journal article" date="2019" name="Int. J. Syst. Evol. Microbiol.">
        <title>The Global Catalogue of Microorganisms (GCM) 10K type strain sequencing project: providing services to taxonomists for standard genome sequencing and annotation.</title>
        <authorList>
            <consortium name="The Broad Institute Genomics Platform"/>
            <consortium name="The Broad Institute Genome Sequencing Center for Infectious Disease"/>
            <person name="Wu L."/>
            <person name="Ma J."/>
        </authorList>
    </citation>
    <scope>NUCLEOTIDE SEQUENCE [LARGE SCALE GENOMIC DNA]</scope>
    <source>
        <strain evidence="9">CGMCC 4.7275</strain>
    </source>
</reference>
<gene>
    <name evidence="8" type="ORF">GCM10011583_71320</name>
</gene>
<protein>
    <recommendedName>
        <fullName evidence="10">Ferredoxin</fullName>
    </recommendedName>
</protein>
<dbReference type="Proteomes" id="UP000660265">
    <property type="component" value="Unassembled WGS sequence"/>
</dbReference>
<dbReference type="Gene3D" id="3.30.70.20">
    <property type="match status" value="1"/>
</dbReference>
<evidence type="ECO:0000313" key="9">
    <source>
        <dbReference type="Proteomes" id="UP000660265"/>
    </source>
</evidence>
<evidence type="ECO:0000256" key="2">
    <source>
        <dbReference type="ARBA" id="ARBA00022448"/>
    </source>
</evidence>
<evidence type="ECO:0000256" key="4">
    <source>
        <dbReference type="ARBA" id="ARBA00022982"/>
    </source>
</evidence>
<evidence type="ECO:0000256" key="7">
    <source>
        <dbReference type="ARBA" id="ARBA00023291"/>
    </source>
</evidence>
<keyword evidence="2" id="KW-0813">Transport</keyword>
<keyword evidence="7" id="KW-0003">3Fe-4S</keyword>
<evidence type="ECO:0000313" key="8">
    <source>
        <dbReference type="EMBL" id="GGK29134.1"/>
    </source>
</evidence>
<proteinExistence type="predicted"/>
<sequence length="85" mass="9073">MTERPVAGLKVIVDMNLCESHGQCVFAAPQVFAFDEDDILVYEPNPDVSQYKKVAAAAAACPVRAIRVEHGTEGDAPADGPESSR</sequence>
<keyword evidence="9" id="KW-1185">Reference proteome</keyword>
<evidence type="ECO:0000256" key="5">
    <source>
        <dbReference type="ARBA" id="ARBA00023004"/>
    </source>
</evidence>
<dbReference type="Pfam" id="PF13459">
    <property type="entry name" value="Fer4_15"/>
    <property type="match status" value="1"/>
</dbReference>
<comment type="cofactor">
    <cofactor evidence="1">
        <name>[3Fe-4S] cluster</name>
        <dbReference type="ChEBI" id="CHEBI:21137"/>
    </cofactor>
</comment>
<dbReference type="SUPFAM" id="SSF54862">
    <property type="entry name" value="4Fe-4S ferredoxins"/>
    <property type="match status" value="1"/>
</dbReference>
<keyword evidence="3" id="KW-0479">Metal-binding</keyword>
<organism evidence="8 9">
    <name type="scientific">Streptomyces camponoticapitis</name>
    <dbReference type="NCBI Taxonomy" id="1616125"/>
    <lineage>
        <taxon>Bacteria</taxon>
        <taxon>Bacillati</taxon>
        <taxon>Actinomycetota</taxon>
        <taxon>Actinomycetes</taxon>
        <taxon>Kitasatosporales</taxon>
        <taxon>Streptomycetaceae</taxon>
        <taxon>Streptomyces</taxon>
    </lineage>
</organism>
<dbReference type="EMBL" id="BMMV01000038">
    <property type="protein sequence ID" value="GGK29134.1"/>
    <property type="molecule type" value="Genomic_DNA"/>
</dbReference>
<name>A0ABQ2EZA1_9ACTN</name>
<dbReference type="PANTHER" id="PTHR36923">
    <property type="entry name" value="FERREDOXIN"/>
    <property type="match status" value="1"/>
</dbReference>
<comment type="caution">
    <text evidence="8">The sequence shown here is derived from an EMBL/GenBank/DDBJ whole genome shotgun (WGS) entry which is preliminary data.</text>
</comment>